<dbReference type="PANTHER" id="PTHR30204:SF15">
    <property type="entry name" value="BLL5018 PROTEIN"/>
    <property type="match status" value="1"/>
</dbReference>
<dbReference type="RefSeq" id="WP_014787558.1">
    <property type="nucleotide sequence ID" value="NC_018014.1"/>
</dbReference>
<feature type="region of interest" description="Disordered" evidence="2">
    <location>
        <begin position="92"/>
        <end position="119"/>
    </location>
</feature>
<evidence type="ECO:0000313" key="4">
    <source>
        <dbReference type="EMBL" id="AFL90298.1"/>
    </source>
</evidence>
<dbReference type="STRING" id="926566.Terro_4091"/>
<accession>I3ZM30</accession>
<dbReference type="InterPro" id="IPR009061">
    <property type="entry name" value="DNA-bd_dom_put_sf"/>
</dbReference>
<dbReference type="SUPFAM" id="SSF46955">
    <property type="entry name" value="Putative DNA-binding domain"/>
    <property type="match status" value="1"/>
</dbReference>
<dbReference type="PATRIC" id="fig|926566.3.peg.4037"/>
<evidence type="ECO:0000259" key="3">
    <source>
        <dbReference type="PROSITE" id="PS50937"/>
    </source>
</evidence>
<keyword evidence="1" id="KW-0238">DNA-binding</keyword>
<gene>
    <name evidence="4" type="ordered locus">Terro_4091</name>
</gene>
<organism evidence="4 5">
    <name type="scientific">Terriglobus roseus (strain DSM 18391 / NRRL B-41598 / KBS 63)</name>
    <dbReference type="NCBI Taxonomy" id="926566"/>
    <lineage>
        <taxon>Bacteria</taxon>
        <taxon>Pseudomonadati</taxon>
        <taxon>Acidobacteriota</taxon>
        <taxon>Terriglobia</taxon>
        <taxon>Terriglobales</taxon>
        <taxon>Acidobacteriaceae</taxon>
        <taxon>Terriglobus</taxon>
    </lineage>
</organism>
<dbReference type="eggNOG" id="COG0789">
    <property type="taxonomic scope" value="Bacteria"/>
</dbReference>
<dbReference type="CDD" id="cd04765">
    <property type="entry name" value="HTH_MlrA-like_sg2"/>
    <property type="match status" value="1"/>
</dbReference>
<reference evidence="4 5" key="1">
    <citation type="submission" date="2012-06" db="EMBL/GenBank/DDBJ databases">
        <title>Complete genome of Terriglobus roseus DSM 18391.</title>
        <authorList>
            <consortium name="US DOE Joint Genome Institute (JGI-PGF)"/>
            <person name="Lucas S."/>
            <person name="Copeland A."/>
            <person name="Lapidus A."/>
            <person name="Glavina del Rio T."/>
            <person name="Dalin E."/>
            <person name="Tice H."/>
            <person name="Bruce D."/>
            <person name="Goodwin L."/>
            <person name="Pitluck S."/>
            <person name="Peters L."/>
            <person name="Mikhailova N."/>
            <person name="Munk A.C.C."/>
            <person name="Kyrpides N."/>
            <person name="Mavromatis K."/>
            <person name="Ivanova N."/>
            <person name="Brettin T."/>
            <person name="Detter J.C."/>
            <person name="Han C."/>
            <person name="Larimer F."/>
            <person name="Land M."/>
            <person name="Hauser L."/>
            <person name="Markowitz V."/>
            <person name="Cheng J.-F."/>
            <person name="Hugenholtz P."/>
            <person name="Woyke T."/>
            <person name="Wu D."/>
            <person name="Brambilla E."/>
            <person name="Klenk H.-P."/>
            <person name="Eisen J.A."/>
        </authorList>
    </citation>
    <scope>NUCLEOTIDE SEQUENCE [LARGE SCALE GENOMIC DNA]</scope>
    <source>
        <strain evidence="5">DSM 18391 / NRRL B-41598 / KBS 63</strain>
    </source>
</reference>
<dbReference type="InterPro" id="IPR047057">
    <property type="entry name" value="MerR_fam"/>
</dbReference>
<dbReference type="Pfam" id="PF13411">
    <property type="entry name" value="MerR_1"/>
    <property type="match status" value="1"/>
</dbReference>
<dbReference type="AlphaFoldDB" id="I3ZM30"/>
<dbReference type="OrthoDB" id="9810140at2"/>
<dbReference type="PROSITE" id="PS50937">
    <property type="entry name" value="HTH_MERR_2"/>
    <property type="match status" value="1"/>
</dbReference>
<evidence type="ECO:0000256" key="1">
    <source>
        <dbReference type="ARBA" id="ARBA00023125"/>
    </source>
</evidence>
<dbReference type="Gene3D" id="1.10.1660.10">
    <property type="match status" value="1"/>
</dbReference>
<dbReference type="Proteomes" id="UP000006056">
    <property type="component" value="Chromosome"/>
</dbReference>
<proteinExistence type="predicted"/>
<evidence type="ECO:0000313" key="5">
    <source>
        <dbReference type="Proteomes" id="UP000006056"/>
    </source>
</evidence>
<keyword evidence="5" id="KW-1185">Reference proteome</keyword>
<name>I3ZM30_TERRK</name>
<evidence type="ECO:0000256" key="2">
    <source>
        <dbReference type="SAM" id="MobiDB-lite"/>
    </source>
</evidence>
<dbReference type="SMART" id="SM00422">
    <property type="entry name" value="HTH_MERR"/>
    <property type="match status" value="1"/>
</dbReference>
<protein>
    <submittedName>
        <fullName evidence="4">Putative transcriptional regulator</fullName>
    </submittedName>
</protein>
<feature type="domain" description="HTH merR-type" evidence="3">
    <location>
        <begin position="23"/>
        <end position="93"/>
    </location>
</feature>
<dbReference type="GO" id="GO:0003700">
    <property type="term" value="F:DNA-binding transcription factor activity"/>
    <property type="evidence" value="ECO:0007669"/>
    <property type="project" value="InterPro"/>
</dbReference>
<sequence length="197" mass="21903">MAGADANRKKSSGPLPEIPDKLYFRIGEVARLLDLPAYVLRFWESEFPQLKPNKGGTGQRLYRRRDVETALEIRKLLYDEGYTIPGARQALKAEPRGPRAVPAAKVAPEPQPIRPIETGSETAASRLHRMKAELRELATLLERPSPGARPKVNPAHRGLQITARRRAVADVPPPLFAGSLDAELERLLNPQKQPTDQ</sequence>
<dbReference type="HOGENOM" id="CLU_045945_4_2_0"/>
<dbReference type="KEGG" id="trs:Terro_4091"/>
<dbReference type="GO" id="GO:0003677">
    <property type="term" value="F:DNA binding"/>
    <property type="evidence" value="ECO:0007669"/>
    <property type="project" value="UniProtKB-KW"/>
</dbReference>
<dbReference type="InterPro" id="IPR000551">
    <property type="entry name" value="MerR-type_HTH_dom"/>
</dbReference>
<dbReference type="PANTHER" id="PTHR30204">
    <property type="entry name" value="REDOX-CYCLING DRUG-SENSING TRANSCRIPTIONAL ACTIVATOR SOXR"/>
    <property type="match status" value="1"/>
</dbReference>
<dbReference type="EMBL" id="CP003379">
    <property type="protein sequence ID" value="AFL90298.1"/>
    <property type="molecule type" value="Genomic_DNA"/>
</dbReference>